<dbReference type="EMBL" id="JBJQND010000011">
    <property type="protein sequence ID" value="KAL3861348.1"/>
    <property type="molecule type" value="Genomic_DNA"/>
</dbReference>
<evidence type="ECO:0000259" key="2">
    <source>
        <dbReference type="Pfam" id="PF08718"/>
    </source>
</evidence>
<organism evidence="3 4">
    <name type="scientific">Sinanodonta woodiana</name>
    <name type="common">Chinese pond mussel</name>
    <name type="synonym">Anodonta woodiana</name>
    <dbReference type="NCBI Taxonomy" id="1069815"/>
    <lineage>
        <taxon>Eukaryota</taxon>
        <taxon>Metazoa</taxon>
        <taxon>Spiralia</taxon>
        <taxon>Lophotrochozoa</taxon>
        <taxon>Mollusca</taxon>
        <taxon>Bivalvia</taxon>
        <taxon>Autobranchia</taxon>
        <taxon>Heteroconchia</taxon>
        <taxon>Palaeoheterodonta</taxon>
        <taxon>Unionida</taxon>
        <taxon>Unionoidea</taxon>
        <taxon>Unionidae</taxon>
        <taxon>Unioninae</taxon>
        <taxon>Sinanodonta</taxon>
    </lineage>
</organism>
<dbReference type="SUPFAM" id="SSF110004">
    <property type="entry name" value="Glycolipid transfer protein, GLTP"/>
    <property type="match status" value="1"/>
</dbReference>
<dbReference type="Gene3D" id="1.10.3520.10">
    <property type="entry name" value="Glycolipid transfer protein"/>
    <property type="match status" value="1"/>
</dbReference>
<accession>A0ABD3VJY5</accession>
<comment type="similarity">
    <text evidence="1">Belongs to the GLTP family.</text>
</comment>
<dbReference type="FunFam" id="1.10.3520.10:FF:000002">
    <property type="entry name" value="Ceramide-1-phosphate transfer protein"/>
    <property type="match status" value="1"/>
</dbReference>
<keyword evidence="4" id="KW-1185">Reference proteome</keyword>
<sequence length="209" mass="23707">MAATGAEHFDLQKLYHLYALTKADEGLVEMDPYIALFDELTKLFKLLGSVFGFIVSDVVEKVGILQEYRKSDDNYKTVQGMLDFEVDKKMTNTKHKPSAARTLLRLHRALAFVSDFMKEIQAAEEGSKLSSIAAASYDRTLAKHHPWIVRKGVHLAVYTLPTRKHLLEKMKVENCKKTEELLGKVAESGKKIFDVVEDLYTKHGLHNLP</sequence>
<dbReference type="PANTHER" id="PTHR10219:SF43">
    <property type="entry name" value="GLYCOLIPID TRANSFER PROTEIN DOMAIN-CONTAINING PROTEIN"/>
    <property type="match status" value="1"/>
</dbReference>
<protein>
    <recommendedName>
        <fullName evidence="2">Glycolipid transfer protein domain-containing protein</fullName>
    </recommendedName>
</protein>
<feature type="domain" description="Glycolipid transfer protein" evidence="2">
    <location>
        <begin position="28"/>
        <end position="171"/>
    </location>
</feature>
<comment type="caution">
    <text evidence="3">The sequence shown here is derived from an EMBL/GenBank/DDBJ whole genome shotgun (WGS) entry which is preliminary data.</text>
</comment>
<evidence type="ECO:0000313" key="4">
    <source>
        <dbReference type="Proteomes" id="UP001634394"/>
    </source>
</evidence>
<name>A0ABD3VJY5_SINWO</name>
<dbReference type="PANTHER" id="PTHR10219">
    <property type="entry name" value="GLYCOLIPID TRANSFER PROTEIN-RELATED"/>
    <property type="match status" value="1"/>
</dbReference>
<dbReference type="InterPro" id="IPR036497">
    <property type="entry name" value="GLTP_sf"/>
</dbReference>
<proteinExistence type="inferred from homology"/>
<dbReference type="GO" id="GO:0032691">
    <property type="term" value="P:negative regulation of interleukin-1 beta production"/>
    <property type="evidence" value="ECO:0007669"/>
    <property type="project" value="UniProtKB-ARBA"/>
</dbReference>
<dbReference type="Pfam" id="PF08718">
    <property type="entry name" value="GLTP"/>
    <property type="match status" value="1"/>
</dbReference>
<evidence type="ECO:0000313" key="3">
    <source>
        <dbReference type="EMBL" id="KAL3861348.1"/>
    </source>
</evidence>
<reference evidence="3 4" key="1">
    <citation type="submission" date="2024-11" db="EMBL/GenBank/DDBJ databases">
        <title>Chromosome-level genome assembly of the freshwater bivalve Anodonta woodiana.</title>
        <authorList>
            <person name="Chen X."/>
        </authorList>
    </citation>
    <scope>NUCLEOTIDE SEQUENCE [LARGE SCALE GENOMIC DNA]</scope>
    <source>
        <strain evidence="3">MN2024</strain>
        <tissue evidence="3">Gills</tissue>
    </source>
</reference>
<dbReference type="AlphaFoldDB" id="A0ABD3VJY5"/>
<dbReference type="InterPro" id="IPR014830">
    <property type="entry name" value="Glycolipid_transfer_prot_dom"/>
</dbReference>
<dbReference type="Proteomes" id="UP001634394">
    <property type="component" value="Unassembled WGS sequence"/>
</dbReference>
<gene>
    <name evidence="3" type="ORF">ACJMK2_007384</name>
</gene>
<evidence type="ECO:0000256" key="1">
    <source>
        <dbReference type="ARBA" id="ARBA00007148"/>
    </source>
</evidence>